<dbReference type="AlphaFoldDB" id="A0A4Y7IGN9"/>
<protein>
    <recommendedName>
        <fullName evidence="1">Terpene synthase N-terminal domain-containing protein</fullName>
    </recommendedName>
</protein>
<evidence type="ECO:0000313" key="2">
    <source>
        <dbReference type="EMBL" id="RZC48077.1"/>
    </source>
</evidence>
<proteinExistence type="predicted"/>
<dbReference type="SUPFAM" id="SSF48239">
    <property type="entry name" value="Terpenoid cyclases/Protein prenyltransferases"/>
    <property type="match status" value="1"/>
</dbReference>
<dbReference type="InterPro" id="IPR001906">
    <property type="entry name" value="Terpene_synth_N"/>
</dbReference>
<dbReference type="Pfam" id="PF01397">
    <property type="entry name" value="Terpene_synth"/>
    <property type="match status" value="1"/>
</dbReference>
<dbReference type="EMBL" id="CM010715">
    <property type="protein sequence ID" value="RZC48077.1"/>
    <property type="molecule type" value="Genomic_DNA"/>
</dbReference>
<dbReference type="Gene3D" id="1.50.10.130">
    <property type="entry name" value="Terpene synthase, N-terminal domain"/>
    <property type="match status" value="1"/>
</dbReference>
<keyword evidence="3" id="KW-1185">Reference proteome</keyword>
<organism evidence="2 3">
    <name type="scientific">Papaver somniferum</name>
    <name type="common">Opium poppy</name>
    <dbReference type="NCBI Taxonomy" id="3469"/>
    <lineage>
        <taxon>Eukaryota</taxon>
        <taxon>Viridiplantae</taxon>
        <taxon>Streptophyta</taxon>
        <taxon>Embryophyta</taxon>
        <taxon>Tracheophyta</taxon>
        <taxon>Spermatophyta</taxon>
        <taxon>Magnoliopsida</taxon>
        <taxon>Ranunculales</taxon>
        <taxon>Papaveraceae</taxon>
        <taxon>Papaveroideae</taxon>
        <taxon>Papaver</taxon>
    </lineage>
</organism>
<gene>
    <name evidence="2" type="ORF">C5167_041021</name>
</gene>
<evidence type="ECO:0000313" key="3">
    <source>
        <dbReference type="Proteomes" id="UP000316621"/>
    </source>
</evidence>
<name>A0A4Y7IGN9_PAPSO</name>
<evidence type="ECO:0000259" key="1">
    <source>
        <dbReference type="Pfam" id="PF01397"/>
    </source>
</evidence>
<dbReference type="InterPro" id="IPR008930">
    <property type="entry name" value="Terpenoid_cyclase/PrenylTrfase"/>
</dbReference>
<dbReference type="GO" id="GO:0010333">
    <property type="term" value="F:terpene synthase activity"/>
    <property type="evidence" value="ECO:0007669"/>
    <property type="project" value="InterPro"/>
</dbReference>
<dbReference type="Gramene" id="RZC48077">
    <property type="protein sequence ID" value="RZC48077"/>
    <property type="gene ID" value="C5167_041021"/>
</dbReference>
<dbReference type="InterPro" id="IPR036965">
    <property type="entry name" value="Terpene_synth_N_sf"/>
</dbReference>
<sequence length="116" mass="13075">MRFWNLELIVFGDGESGICLNRAEKLKENVGGMFGLPYSLKLINAIQRIGLDYNFHNGIKSALEKIYSNGKDYHVSQNGLTIKALKFGLFRYQDVLKSVVEEINKNTKGLKTSEAC</sequence>
<reference evidence="2 3" key="1">
    <citation type="journal article" date="2018" name="Science">
        <title>The opium poppy genome and morphinan production.</title>
        <authorList>
            <person name="Guo L."/>
            <person name="Winzer T."/>
            <person name="Yang X."/>
            <person name="Li Y."/>
            <person name="Ning Z."/>
            <person name="He Z."/>
            <person name="Teodor R."/>
            <person name="Lu Y."/>
            <person name="Bowser T.A."/>
            <person name="Graham I.A."/>
            <person name="Ye K."/>
        </authorList>
    </citation>
    <scope>NUCLEOTIDE SEQUENCE [LARGE SCALE GENOMIC DNA]</scope>
    <source>
        <strain evidence="3">cv. HN1</strain>
        <tissue evidence="2">Leaves</tissue>
    </source>
</reference>
<feature type="domain" description="Terpene synthase N-terminal" evidence="1">
    <location>
        <begin position="21"/>
        <end position="93"/>
    </location>
</feature>
<dbReference type="Proteomes" id="UP000316621">
    <property type="component" value="Chromosome 1"/>
</dbReference>
<accession>A0A4Y7IGN9</accession>